<reference evidence="7" key="1">
    <citation type="submission" date="2022-08" db="EMBL/GenBank/DDBJ databases">
        <authorList>
            <consortium name="DOE Joint Genome Institute"/>
            <person name="Min B."/>
            <person name="Riley R."/>
            <person name="Sierra-Patev S."/>
            <person name="Naranjo-Ortiz M."/>
            <person name="Looney B."/>
            <person name="Konkel Z."/>
            <person name="Slot J.C."/>
            <person name="Sakamoto Y."/>
            <person name="Steenwyk J.L."/>
            <person name="Rokas A."/>
            <person name="Carro J."/>
            <person name="Camarero S."/>
            <person name="Ferreira P."/>
            <person name="Molpeceres G."/>
            <person name="Ruiz-Duenas F.J."/>
            <person name="Serrano A."/>
            <person name="Henrissat B."/>
            <person name="Drula E."/>
            <person name="Hughes K.W."/>
            <person name="Mata J.L."/>
            <person name="Ishikawa N.K."/>
            <person name="Vargas-Isla R."/>
            <person name="Ushijima S."/>
            <person name="Smith C.A."/>
            <person name="Ahrendt S."/>
            <person name="Andreopoulos W."/>
            <person name="He G."/>
            <person name="Labutti K."/>
            <person name="Lipzen A."/>
            <person name="Ng V."/>
            <person name="Sandor L."/>
            <person name="Barry K."/>
            <person name="Martinez A.T."/>
            <person name="Xiao Y."/>
            <person name="Gibbons J.G."/>
            <person name="Terashima K."/>
            <person name="Hibbett D.S."/>
            <person name="Grigoriev I.V."/>
        </authorList>
    </citation>
    <scope>NUCLEOTIDE SEQUENCE</scope>
    <source>
        <strain evidence="7">Sp2 HRB7682 ss15</strain>
    </source>
</reference>
<evidence type="ECO:0000256" key="1">
    <source>
        <dbReference type="ARBA" id="ARBA00022723"/>
    </source>
</evidence>
<comment type="caution">
    <text evidence="7">The sequence shown here is derived from an EMBL/GenBank/DDBJ whole genome shotgun (WGS) entry which is preliminary data.</text>
</comment>
<evidence type="ECO:0000256" key="4">
    <source>
        <dbReference type="PROSITE-ProRule" id="PRU00175"/>
    </source>
</evidence>
<reference evidence="7" key="2">
    <citation type="journal article" date="2023" name="Proc. Natl. Acad. Sci. U.S.A.">
        <title>A global phylogenomic analysis of the shiitake genus Lentinula.</title>
        <authorList>
            <person name="Sierra-Patev S."/>
            <person name="Min B."/>
            <person name="Naranjo-Ortiz M."/>
            <person name="Looney B."/>
            <person name="Konkel Z."/>
            <person name="Slot J.C."/>
            <person name="Sakamoto Y."/>
            <person name="Steenwyk J.L."/>
            <person name="Rokas A."/>
            <person name="Carro J."/>
            <person name="Camarero S."/>
            <person name="Ferreira P."/>
            <person name="Molpeceres G."/>
            <person name="Ruiz-Duenas F.J."/>
            <person name="Serrano A."/>
            <person name="Henrissat B."/>
            <person name="Drula E."/>
            <person name="Hughes K.W."/>
            <person name="Mata J.L."/>
            <person name="Ishikawa N.K."/>
            <person name="Vargas-Isla R."/>
            <person name="Ushijima S."/>
            <person name="Smith C.A."/>
            <person name="Donoghue J."/>
            <person name="Ahrendt S."/>
            <person name="Andreopoulos W."/>
            <person name="He G."/>
            <person name="LaButti K."/>
            <person name="Lipzen A."/>
            <person name="Ng V."/>
            <person name="Riley R."/>
            <person name="Sandor L."/>
            <person name="Barry K."/>
            <person name="Martinez A.T."/>
            <person name="Xiao Y."/>
            <person name="Gibbons J.G."/>
            <person name="Terashima K."/>
            <person name="Grigoriev I.V."/>
            <person name="Hibbett D."/>
        </authorList>
    </citation>
    <scope>NUCLEOTIDE SEQUENCE</scope>
    <source>
        <strain evidence="7">Sp2 HRB7682 ss15</strain>
    </source>
</reference>
<dbReference type="InterPro" id="IPR038896">
    <property type="entry name" value="RNF170"/>
</dbReference>
<accession>A0A9W9DDG0</accession>
<feature type="domain" description="RING-type" evidence="6">
    <location>
        <begin position="186"/>
        <end position="230"/>
    </location>
</feature>
<dbReference type="GO" id="GO:0061630">
    <property type="term" value="F:ubiquitin protein ligase activity"/>
    <property type="evidence" value="ECO:0007669"/>
    <property type="project" value="InterPro"/>
</dbReference>
<name>A0A9W9DDG0_9AGAR</name>
<evidence type="ECO:0000259" key="6">
    <source>
        <dbReference type="PROSITE" id="PS50089"/>
    </source>
</evidence>
<dbReference type="SUPFAM" id="SSF57850">
    <property type="entry name" value="RING/U-box"/>
    <property type="match status" value="1"/>
</dbReference>
<dbReference type="AlphaFoldDB" id="A0A9W9DDG0"/>
<evidence type="ECO:0000313" key="8">
    <source>
        <dbReference type="Proteomes" id="UP001150238"/>
    </source>
</evidence>
<evidence type="ECO:0000256" key="3">
    <source>
        <dbReference type="ARBA" id="ARBA00022833"/>
    </source>
</evidence>
<dbReference type="Pfam" id="PF13445">
    <property type="entry name" value="zf-RING_UBOX"/>
    <property type="match status" value="1"/>
</dbReference>
<dbReference type="PANTHER" id="PTHR22894:SF5">
    <property type="entry name" value="RING-TYPE DOMAIN-CONTAINING PROTEIN"/>
    <property type="match status" value="1"/>
</dbReference>
<feature type="compositionally biased region" description="Low complexity" evidence="5">
    <location>
        <begin position="16"/>
        <end position="34"/>
    </location>
</feature>
<keyword evidence="1" id="KW-0479">Metal-binding</keyword>
<organism evidence="7 8">
    <name type="scientific">Lentinula lateritia</name>
    <dbReference type="NCBI Taxonomy" id="40482"/>
    <lineage>
        <taxon>Eukaryota</taxon>
        <taxon>Fungi</taxon>
        <taxon>Dikarya</taxon>
        <taxon>Basidiomycota</taxon>
        <taxon>Agaricomycotina</taxon>
        <taxon>Agaricomycetes</taxon>
        <taxon>Agaricomycetidae</taxon>
        <taxon>Agaricales</taxon>
        <taxon>Marasmiineae</taxon>
        <taxon>Omphalotaceae</taxon>
        <taxon>Lentinula</taxon>
    </lineage>
</organism>
<dbReference type="Proteomes" id="UP001150238">
    <property type="component" value="Unassembled WGS sequence"/>
</dbReference>
<dbReference type="InterPro" id="IPR013083">
    <property type="entry name" value="Znf_RING/FYVE/PHD"/>
</dbReference>
<proteinExistence type="predicted"/>
<evidence type="ECO:0000256" key="5">
    <source>
        <dbReference type="SAM" id="MobiDB-lite"/>
    </source>
</evidence>
<dbReference type="Gene3D" id="3.30.40.10">
    <property type="entry name" value="Zinc/RING finger domain, C3HC4 (zinc finger)"/>
    <property type="match status" value="1"/>
</dbReference>
<keyword evidence="3" id="KW-0862">Zinc</keyword>
<dbReference type="SMART" id="SM00184">
    <property type="entry name" value="RING"/>
    <property type="match status" value="1"/>
</dbReference>
<gene>
    <name evidence="7" type="ORF">C8J55DRAFT_566595</name>
</gene>
<evidence type="ECO:0000256" key="2">
    <source>
        <dbReference type="ARBA" id="ARBA00022771"/>
    </source>
</evidence>
<dbReference type="EMBL" id="JANVFS010000055">
    <property type="protein sequence ID" value="KAJ4464889.1"/>
    <property type="molecule type" value="Genomic_DNA"/>
</dbReference>
<dbReference type="GO" id="GO:0008270">
    <property type="term" value="F:zinc ion binding"/>
    <property type="evidence" value="ECO:0007669"/>
    <property type="project" value="UniProtKB-KW"/>
</dbReference>
<dbReference type="PROSITE" id="PS50089">
    <property type="entry name" value="ZF_RING_2"/>
    <property type="match status" value="1"/>
</dbReference>
<dbReference type="PROSITE" id="PS00518">
    <property type="entry name" value="ZF_RING_1"/>
    <property type="match status" value="1"/>
</dbReference>
<sequence length="276" mass="31138">MAPPRSLKSPGKRQSKGSSTSSPSSPYKRSSLSKPFVISSHPMLTRNRAQHNVESPLTPPLALLPAITDSTTRILGLVSSHAYGNTESIMDVIENVVSESHKELDQWARQEISSRDKQIEEEPRLSENNKIVLSQQNDAQIHELKSHYEGKELALTNKLEKCETQLLVLRRRIQESRSAREIEHRCPICIDLAWNPHILSCGHMFCARCISGLKQASIRSLELCRCPICRAGITQKPTPSVTLRQGIQNIADARGVVRPPLYRLRWPVRVYWPARS</sequence>
<dbReference type="InterPro" id="IPR027370">
    <property type="entry name" value="Znf-RING_euk"/>
</dbReference>
<dbReference type="InterPro" id="IPR001841">
    <property type="entry name" value="Znf_RING"/>
</dbReference>
<dbReference type="PANTHER" id="PTHR22894">
    <property type="entry name" value="RING-TYPE DOMAIN-CONTAINING PROTEIN"/>
    <property type="match status" value="1"/>
</dbReference>
<keyword evidence="2 4" id="KW-0863">Zinc-finger</keyword>
<protein>
    <recommendedName>
        <fullName evidence="6">RING-type domain-containing protein</fullName>
    </recommendedName>
</protein>
<evidence type="ECO:0000313" key="7">
    <source>
        <dbReference type="EMBL" id="KAJ4464889.1"/>
    </source>
</evidence>
<dbReference type="InterPro" id="IPR017907">
    <property type="entry name" value="Znf_RING_CS"/>
</dbReference>
<feature type="region of interest" description="Disordered" evidence="5">
    <location>
        <begin position="1"/>
        <end position="34"/>
    </location>
</feature>